<feature type="domain" description="HMA" evidence="2">
    <location>
        <begin position="8"/>
        <end position="73"/>
    </location>
</feature>
<feature type="transmembrane region" description="Helical" evidence="1">
    <location>
        <begin position="132"/>
        <end position="155"/>
    </location>
</feature>
<comment type="caution">
    <text evidence="3">The sequence shown here is derived from an EMBL/GenBank/DDBJ whole genome shotgun (WGS) entry which is preliminary data.</text>
</comment>
<dbReference type="InterPro" id="IPR008972">
    <property type="entry name" value="Cupredoxin"/>
</dbReference>
<proteinExistence type="predicted"/>
<evidence type="ECO:0000313" key="4">
    <source>
        <dbReference type="Proteomes" id="UP000178040"/>
    </source>
</evidence>
<dbReference type="InterPro" id="IPR039447">
    <property type="entry name" value="UreH-like_TM_dom"/>
</dbReference>
<keyword evidence="1" id="KW-0812">Transmembrane</keyword>
<dbReference type="GO" id="GO:0046872">
    <property type="term" value="F:metal ion binding"/>
    <property type="evidence" value="ECO:0007669"/>
    <property type="project" value="InterPro"/>
</dbReference>
<reference evidence="3 4" key="1">
    <citation type="journal article" date="2016" name="Nat. Commun.">
        <title>Thousands of microbial genomes shed light on interconnected biogeochemical processes in an aquifer system.</title>
        <authorList>
            <person name="Anantharaman K."/>
            <person name="Brown C.T."/>
            <person name="Hug L.A."/>
            <person name="Sharon I."/>
            <person name="Castelle C.J."/>
            <person name="Probst A.J."/>
            <person name="Thomas B.C."/>
            <person name="Singh A."/>
            <person name="Wilkins M.J."/>
            <person name="Karaoz U."/>
            <person name="Brodie E.L."/>
            <person name="Williams K.H."/>
            <person name="Hubbard S.S."/>
            <person name="Banfield J.F."/>
        </authorList>
    </citation>
    <scope>NUCLEOTIDE SEQUENCE [LARGE SCALE GENOMIC DNA]</scope>
</reference>
<protein>
    <recommendedName>
        <fullName evidence="2">HMA domain-containing protein</fullName>
    </recommendedName>
</protein>
<keyword evidence="1" id="KW-1133">Transmembrane helix</keyword>
<organism evidence="3 4">
    <name type="scientific">Candidatus Roizmanbacteria bacterium RIFCSPLOWO2_01_FULL_37_16</name>
    <dbReference type="NCBI Taxonomy" id="1802058"/>
    <lineage>
        <taxon>Bacteria</taxon>
        <taxon>Candidatus Roizmaniibacteriota</taxon>
    </lineage>
</organism>
<dbReference type="SUPFAM" id="SSF55008">
    <property type="entry name" value="HMA, heavy metal-associated domain"/>
    <property type="match status" value="1"/>
</dbReference>
<feature type="transmembrane region" description="Helical" evidence="1">
    <location>
        <begin position="260"/>
        <end position="282"/>
    </location>
</feature>
<name>A0A1F7IQS1_9BACT</name>
<feature type="transmembrane region" description="Helical" evidence="1">
    <location>
        <begin position="294"/>
        <end position="315"/>
    </location>
</feature>
<dbReference type="Pfam" id="PF13386">
    <property type="entry name" value="DsbD_2"/>
    <property type="match status" value="1"/>
</dbReference>
<evidence type="ECO:0000259" key="2">
    <source>
        <dbReference type="PROSITE" id="PS50846"/>
    </source>
</evidence>
<dbReference type="InterPro" id="IPR006121">
    <property type="entry name" value="HMA_dom"/>
</dbReference>
<feature type="transmembrane region" description="Helical" evidence="1">
    <location>
        <begin position="322"/>
        <end position="340"/>
    </location>
</feature>
<evidence type="ECO:0000313" key="3">
    <source>
        <dbReference type="EMBL" id="OGK45662.1"/>
    </source>
</evidence>
<feature type="transmembrane region" description="Helical" evidence="1">
    <location>
        <begin position="95"/>
        <end position="112"/>
    </location>
</feature>
<dbReference type="Pfam" id="PF13473">
    <property type="entry name" value="Cupredoxin_1"/>
    <property type="match status" value="1"/>
</dbReference>
<dbReference type="Gene3D" id="2.60.40.420">
    <property type="entry name" value="Cupredoxins - blue copper proteins"/>
    <property type="match status" value="1"/>
</dbReference>
<dbReference type="CDD" id="cd00371">
    <property type="entry name" value="HMA"/>
    <property type="match status" value="1"/>
</dbReference>
<dbReference type="InterPro" id="IPR036163">
    <property type="entry name" value="HMA_dom_sf"/>
</dbReference>
<dbReference type="AlphaFoldDB" id="A0A1F7IQS1"/>
<dbReference type="PANTHER" id="PTHR42208">
    <property type="entry name" value="HEAVY METAL TRANSPORTER-RELATED"/>
    <property type="match status" value="1"/>
</dbReference>
<dbReference type="PROSITE" id="PS50846">
    <property type="entry name" value="HMA_2"/>
    <property type="match status" value="1"/>
</dbReference>
<keyword evidence="1" id="KW-0472">Membrane</keyword>
<dbReference type="EMBL" id="MGAI01000003">
    <property type="protein sequence ID" value="OGK45662.1"/>
    <property type="molecule type" value="Genomic_DNA"/>
</dbReference>
<sequence>MNDENNLKKLKLKIHGMHCASCEILIERNFKMIPGVEKVNVNQFDGKAKVYCSKAPTLKEFQASVRADGYAVTPWEEPHYPAESAGSRGMAKTDYGELGLIFLIVVVSYLMLREMKLIPQLSLSQNMSLGFVFLIGLVAAVSTCIAVTGGLLLAVAAKYNEENPYLDRLQKFKPHIFFNLGRIASYTLLGGLVGLLGSALTLSAKANGTITILASFVMLILGFQMLKIFPKLGRFQLKMPKFIGHKIHEMASGKNKAGPILLGASTFFLPCGFTQSLQLYVLSTGSFTKGALTMLAFSLGTLPALMSLGTISSFAKDRLQHYFVRFAGVIVIMLAVFNIGNGLNLTGLNINVLGVFQKNSAKAIDQNVQMVNGKQIAKMQISGLSYTPNKFTVVQGVPVTWQIDAQDAAGCAQVIIAPKLGIVKNLSTQGTTTIEFTPKETGEFRFFCGMGMTTPGSAFIVVPKT</sequence>
<evidence type="ECO:0000256" key="1">
    <source>
        <dbReference type="SAM" id="Phobius"/>
    </source>
</evidence>
<feature type="transmembrane region" description="Helical" evidence="1">
    <location>
        <begin position="209"/>
        <end position="229"/>
    </location>
</feature>
<dbReference type="Gene3D" id="3.30.70.100">
    <property type="match status" value="1"/>
</dbReference>
<feature type="transmembrane region" description="Helical" evidence="1">
    <location>
        <begin position="176"/>
        <end position="197"/>
    </location>
</feature>
<dbReference type="SUPFAM" id="SSF49503">
    <property type="entry name" value="Cupredoxins"/>
    <property type="match status" value="1"/>
</dbReference>
<dbReference type="PANTHER" id="PTHR42208:SF1">
    <property type="entry name" value="HEAVY METAL TRANSPORTER"/>
    <property type="match status" value="1"/>
</dbReference>
<dbReference type="Pfam" id="PF00403">
    <property type="entry name" value="HMA"/>
    <property type="match status" value="1"/>
</dbReference>
<accession>A0A1F7IQS1</accession>
<dbReference type="InterPro" id="IPR028096">
    <property type="entry name" value="EfeO_Cupredoxin"/>
</dbReference>
<dbReference type="Proteomes" id="UP000178040">
    <property type="component" value="Unassembled WGS sequence"/>
</dbReference>
<gene>
    <name evidence="3" type="ORF">A3B40_04245</name>
</gene>